<name>A0A381Q837_9ZZZZ</name>
<evidence type="ECO:0000313" key="1">
    <source>
        <dbReference type="EMBL" id="SUZ73803.1"/>
    </source>
</evidence>
<protein>
    <submittedName>
        <fullName evidence="1">Uncharacterized protein</fullName>
    </submittedName>
</protein>
<sequence>MMIFWSAILGSTSASAQKLTAENIACNVSAQARYECYIKVKKDSQAIADSRLSTLDSQKKIRQEAYFKFKERMGSMENAKAIAITRKSILEEQEKLRLELNESPKKQRKKINRQEIMQQVEYSRSRNISHKGERYSITYGYVLELRP</sequence>
<accession>A0A381Q837</accession>
<organism evidence="1">
    <name type="scientific">marine metagenome</name>
    <dbReference type="NCBI Taxonomy" id="408172"/>
    <lineage>
        <taxon>unclassified sequences</taxon>
        <taxon>metagenomes</taxon>
        <taxon>ecological metagenomes</taxon>
    </lineage>
</organism>
<gene>
    <name evidence="1" type="ORF">METZ01_LOCUS26657</name>
</gene>
<reference evidence="1" key="1">
    <citation type="submission" date="2018-05" db="EMBL/GenBank/DDBJ databases">
        <authorList>
            <person name="Lanie J.A."/>
            <person name="Ng W.-L."/>
            <person name="Kazmierczak K.M."/>
            <person name="Andrzejewski T.M."/>
            <person name="Davidsen T.M."/>
            <person name="Wayne K.J."/>
            <person name="Tettelin H."/>
            <person name="Glass J.I."/>
            <person name="Rusch D."/>
            <person name="Podicherti R."/>
            <person name="Tsui H.-C.T."/>
            <person name="Winkler M.E."/>
        </authorList>
    </citation>
    <scope>NUCLEOTIDE SEQUENCE</scope>
</reference>
<dbReference type="EMBL" id="UINC01001191">
    <property type="protein sequence ID" value="SUZ73803.1"/>
    <property type="molecule type" value="Genomic_DNA"/>
</dbReference>
<dbReference type="AlphaFoldDB" id="A0A381Q837"/>
<proteinExistence type="predicted"/>